<dbReference type="AlphaFoldDB" id="A0A432CV48"/>
<dbReference type="EMBL" id="RXZH01000004">
    <property type="protein sequence ID" value="RTZ15585.1"/>
    <property type="molecule type" value="Genomic_DNA"/>
</dbReference>
<evidence type="ECO:0000313" key="7">
    <source>
        <dbReference type="EMBL" id="RTZ15585.1"/>
    </source>
</evidence>
<name>A0A432CV48_9VIBR</name>
<evidence type="ECO:0000259" key="6">
    <source>
        <dbReference type="PROSITE" id="PS51123"/>
    </source>
</evidence>
<dbReference type="InterPro" id="IPR006664">
    <property type="entry name" value="OMP_bac"/>
</dbReference>
<feature type="signal peptide" evidence="5">
    <location>
        <begin position="1"/>
        <end position="22"/>
    </location>
</feature>
<dbReference type="InterPro" id="IPR036737">
    <property type="entry name" value="OmpA-like_sf"/>
</dbReference>
<evidence type="ECO:0000256" key="3">
    <source>
        <dbReference type="ARBA" id="ARBA00023237"/>
    </source>
</evidence>
<evidence type="ECO:0000313" key="8">
    <source>
        <dbReference type="Proteomes" id="UP000268973"/>
    </source>
</evidence>
<dbReference type="GO" id="GO:0009279">
    <property type="term" value="C:cell outer membrane"/>
    <property type="evidence" value="ECO:0007669"/>
    <property type="project" value="UniProtKB-SubCell"/>
</dbReference>
<evidence type="ECO:0000256" key="5">
    <source>
        <dbReference type="SAM" id="SignalP"/>
    </source>
</evidence>
<dbReference type="PANTHER" id="PTHR30329:SF21">
    <property type="entry name" value="LIPOPROTEIN YIAD-RELATED"/>
    <property type="match status" value="1"/>
</dbReference>
<evidence type="ECO:0000256" key="4">
    <source>
        <dbReference type="PROSITE-ProRule" id="PRU00473"/>
    </source>
</evidence>
<protein>
    <submittedName>
        <fullName evidence="7">OmpA family protein</fullName>
    </submittedName>
</protein>
<dbReference type="RefSeq" id="WP_126574315.1">
    <property type="nucleotide sequence ID" value="NZ_RXZH01000004.1"/>
</dbReference>
<dbReference type="InterPro" id="IPR006665">
    <property type="entry name" value="OmpA-like"/>
</dbReference>
<reference evidence="7 8" key="1">
    <citation type="submission" date="2018-12" db="EMBL/GenBank/DDBJ databases">
        <title>Vibrio sp. isolated from China Sea.</title>
        <authorList>
            <person name="Li Y."/>
        </authorList>
    </citation>
    <scope>NUCLEOTIDE SEQUENCE [LARGE SCALE GENOMIC DNA]</scope>
    <source>
        <strain evidence="7 8">BEI207</strain>
    </source>
</reference>
<sequence length="209" mass="23253">MISKPVKLIGAMALLQCFSAWGKQSSELFEQVCHNKGQTTYLSVEVGQPTTFIPNAGSFNLLQNQNEQLDVNRLIELFASRFEIERECAEYLVINGNLVQRDEGDVLATVYFDFDKAQLTPVSTQILDRIIQVAKQSEKEFNLTGHTDSTGSAKYNFALGIKRAENVQQYLSDSGKLNVAVESQGESNPIATNETAEGRAQNRRVEITL</sequence>
<feature type="domain" description="OmpA-like" evidence="6">
    <location>
        <begin position="99"/>
        <end position="209"/>
    </location>
</feature>
<dbReference type="PRINTS" id="PR01021">
    <property type="entry name" value="OMPADOMAIN"/>
</dbReference>
<dbReference type="Proteomes" id="UP000268973">
    <property type="component" value="Unassembled WGS sequence"/>
</dbReference>
<dbReference type="PROSITE" id="PS51123">
    <property type="entry name" value="OMPA_2"/>
    <property type="match status" value="1"/>
</dbReference>
<dbReference type="Pfam" id="PF00691">
    <property type="entry name" value="OmpA"/>
    <property type="match status" value="1"/>
</dbReference>
<dbReference type="Gene3D" id="3.30.1330.60">
    <property type="entry name" value="OmpA-like domain"/>
    <property type="match status" value="1"/>
</dbReference>
<comment type="subcellular location">
    <subcellularLocation>
        <location evidence="1">Cell outer membrane</location>
    </subcellularLocation>
</comment>
<evidence type="ECO:0000256" key="1">
    <source>
        <dbReference type="ARBA" id="ARBA00004442"/>
    </source>
</evidence>
<keyword evidence="3" id="KW-0998">Cell outer membrane</keyword>
<keyword evidence="8" id="KW-1185">Reference proteome</keyword>
<comment type="caution">
    <text evidence="7">The sequence shown here is derived from an EMBL/GenBank/DDBJ whole genome shotgun (WGS) entry which is preliminary data.</text>
</comment>
<dbReference type="PANTHER" id="PTHR30329">
    <property type="entry name" value="STATOR ELEMENT OF FLAGELLAR MOTOR COMPLEX"/>
    <property type="match status" value="1"/>
</dbReference>
<keyword evidence="5" id="KW-0732">Signal</keyword>
<feature type="chain" id="PRO_5019236938" evidence="5">
    <location>
        <begin position="23"/>
        <end position="209"/>
    </location>
</feature>
<dbReference type="OrthoDB" id="9792521at2"/>
<keyword evidence="2 4" id="KW-0472">Membrane</keyword>
<accession>A0A432CV48</accession>
<dbReference type="InterPro" id="IPR050330">
    <property type="entry name" value="Bact_OuterMem_StrucFunc"/>
</dbReference>
<evidence type="ECO:0000256" key="2">
    <source>
        <dbReference type="ARBA" id="ARBA00023136"/>
    </source>
</evidence>
<proteinExistence type="predicted"/>
<dbReference type="SUPFAM" id="SSF103088">
    <property type="entry name" value="OmpA-like"/>
    <property type="match status" value="1"/>
</dbReference>
<gene>
    <name evidence="7" type="ORF">EJ063_10925</name>
</gene>
<dbReference type="CDD" id="cd07185">
    <property type="entry name" value="OmpA_C-like"/>
    <property type="match status" value="1"/>
</dbReference>
<organism evidence="7 8">
    <name type="scientific">Vibrio aquaticus</name>
    <dbReference type="NCBI Taxonomy" id="2496559"/>
    <lineage>
        <taxon>Bacteria</taxon>
        <taxon>Pseudomonadati</taxon>
        <taxon>Pseudomonadota</taxon>
        <taxon>Gammaproteobacteria</taxon>
        <taxon>Vibrionales</taxon>
        <taxon>Vibrionaceae</taxon>
        <taxon>Vibrio</taxon>
    </lineage>
</organism>